<dbReference type="Pfam" id="PF05512">
    <property type="entry name" value="AWPM-19"/>
    <property type="match status" value="1"/>
</dbReference>
<gene>
    <name evidence="2" type="ORF">HS088_TW01G00226</name>
</gene>
<reference evidence="2 3" key="1">
    <citation type="journal article" date="2020" name="Nat. Commun.">
        <title>Genome of Tripterygium wilfordii and identification of cytochrome P450 involved in triptolide biosynthesis.</title>
        <authorList>
            <person name="Tu L."/>
            <person name="Su P."/>
            <person name="Zhang Z."/>
            <person name="Gao L."/>
            <person name="Wang J."/>
            <person name="Hu T."/>
            <person name="Zhou J."/>
            <person name="Zhang Y."/>
            <person name="Zhao Y."/>
            <person name="Liu Y."/>
            <person name="Song Y."/>
            <person name="Tong Y."/>
            <person name="Lu Y."/>
            <person name="Yang J."/>
            <person name="Xu C."/>
            <person name="Jia M."/>
            <person name="Peters R.J."/>
            <person name="Huang L."/>
            <person name="Gao W."/>
        </authorList>
    </citation>
    <scope>NUCLEOTIDE SEQUENCE [LARGE SCALE GENOMIC DNA]</scope>
    <source>
        <strain evidence="3">cv. XIE 37</strain>
        <tissue evidence="2">Leaf</tissue>
    </source>
</reference>
<proteinExistence type="predicted"/>
<evidence type="ECO:0008006" key="4">
    <source>
        <dbReference type="Google" id="ProtNLM"/>
    </source>
</evidence>
<keyword evidence="1" id="KW-1133">Transmembrane helix</keyword>
<dbReference type="OrthoDB" id="779714at2759"/>
<dbReference type="AlphaFoldDB" id="A0A7J7E138"/>
<accession>A0A7J7E138</accession>
<dbReference type="Proteomes" id="UP000593562">
    <property type="component" value="Unassembled WGS sequence"/>
</dbReference>
<keyword evidence="1" id="KW-0472">Membrane</keyword>
<protein>
    <recommendedName>
        <fullName evidence="4">AWPM-19-like family protein</fullName>
    </recommendedName>
</protein>
<evidence type="ECO:0000313" key="3">
    <source>
        <dbReference type="Proteomes" id="UP000593562"/>
    </source>
</evidence>
<dbReference type="InParanoid" id="A0A7J7E138"/>
<feature type="transmembrane region" description="Helical" evidence="1">
    <location>
        <begin position="53"/>
        <end position="77"/>
    </location>
</feature>
<evidence type="ECO:0000256" key="1">
    <source>
        <dbReference type="SAM" id="Phobius"/>
    </source>
</evidence>
<sequence>MASGTKQTTAFLILLLNLGLYTIITIIAAWAVNHGIQRSRESASGLSVPLQIFPIYFPFGNMATGFFVIFSLLAGVVGMGTSLIGLQHVKQWDISGIYAVAASSMMSWSLTLLAMGFACKEINLGYRDSNLRTLEVVTIIAGATHMIGTGAIHAGVGDAIADAQQRLPGPRS</sequence>
<dbReference type="EMBL" id="JAAARO010000001">
    <property type="protein sequence ID" value="KAF5752318.1"/>
    <property type="molecule type" value="Genomic_DNA"/>
</dbReference>
<dbReference type="InterPro" id="IPR008390">
    <property type="entry name" value="AWPM-19"/>
</dbReference>
<dbReference type="FunCoup" id="A0A7J7E138">
    <property type="interactions" value="298"/>
</dbReference>
<feature type="transmembrane region" description="Helical" evidence="1">
    <location>
        <begin position="12"/>
        <end position="32"/>
    </location>
</feature>
<organism evidence="2 3">
    <name type="scientific">Tripterygium wilfordii</name>
    <name type="common">Thunder God vine</name>
    <dbReference type="NCBI Taxonomy" id="458696"/>
    <lineage>
        <taxon>Eukaryota</taxon>
        <taxon>Viridiplantae</taxon>
        <taxon>Streptophyta</taxon>
        <taxon>Embryophyta</taxon>
        <taxon>Tracheophyta</taxon>
        <taxon>Spermatophyta</taxon>
        <taxon>Magnoliopsida</taxon>
        <taxon>eudicotyledons</taxon>
        <taxon>Gunneridae</taxon>
        <taxon>Pentapetalae</taxon>
        <taxon>rosids</taxon>
        <taxon>fabids</taxon>
        <taxon>Celastrales</taxon>
        <taxon>Celastraceae</taxon>
        <taxon>Tripterygium</taxon>
    </lineage>
</organism>
<keyword evidence="1" id="KW-0812">Transmembrane</keyword>
<feature type="transmembrane region" description="Helical" evidence="1">
    <location>
        <begin position="97"/>
        <end position="119"/>
    </location>
</feature>
<keyword evidence="3" id="KW-1185">Reference proteome</keyword>
<dbReference type="PANTHER" id="PTHR33294:SF3">
    <property type="entry name" value="AWPM-19-LIKE FAMILY PROTEIN"/>
    <property type="match status" value="1"/>
</dbReference>
<dbReference type="PANTHER" id="PTHR33294">
    <property type="entry name" value="AWPM-19-LIKE FAMILY PROTEIN"/>
    <property type="match status" value="1"/>
</dbReference>
<comment type="caution">
    <text evidence="2">The sequence shown here is derived from an EMBL/GenBank/DDBJ whole genome shotgun (WGS) entry which is preliminary data.</text>
</comment>
<evidence type="ECO:0000313" key="2">
    <source>
        <dbReference type="EMBL" id="KAF5752318.1"/>
    </source>
</evidence>
<name>A0A7J7E138_TRIWF</name>